<dbReference type="PANTHER" id="PTHR39069">
    <property type="entry name" value="ECDYSONE-INDUCIBLE GENE E1, ISOFORM A"/>
    <property type="match status" value="1"/>
</dbReference>
<evidence type="ECO:0000313" key="3">
    <source>
        <dbReference type="Proteomes" id="UP000235965"/>
    </source>
</evidence>
<evidence type="ECO:0000259" key="1">
    <source>
        <dbReference type="Pfam" id="PF01683"/>
    </source>
</evidence>
<dbReference type="PANTHER" id="PTHR39069:SF8">
    <property type="entry name" value="FI17111P1"/>
    <property type="match status" value="1"/>
</dbReference>
<protein>
    <recommendedName>
        <fullName evidence="1">EB domain-containing protein</fullName>
    </recommendedName>
</protein>
<organism evidence="2 3">
    <name type="scientific">Cryptotermes secundus</name>
    <dbReference type="NCBI Taxonomy" id="105785"/>
    <lineage>
        <taxon>Eukaryota</taxon>
        <taxon>Metazoa</taxon>
        <taxon>Ecdysozoa</taxon>
        <taxon>Arthropoda</taxon>
        <taxon>Hexapoda</taxon>
        <taxon>Insecta</taxon>
        <taxon>Pterygota</taxon>
        <taxon>Neoptera</taxon>
        <taxon>Polyneoptera</taxon>
        <taxon>Dictyoptera</taxon>
        <taxon>Blattodea</taxon>
        <taxon>Blattoidea</taxon>
        <taxon>Termitoidae</taxon>
        <taxon>Kalotermitidae</taxon>
        <taxon>Cryptotermitinae</taxon>
        <taxon>Cryptotermes</taxon>
    </lineage>
</organism>
<feature type="domain" description="EB" evidence="1">
    <location>
        <begin position="192"/>
        <end position="233"/>
    </location>
</feature>
<reference evidence="2 3" key="1">
    <citation type="submission" date="2017-12" db="EMBL/GenBank/DDBJ databases">
        <title>Hemimetabolous genomes reveal molecular basis of termite eusociality.</title>
        <authorList>
            <person name="Harrison M.C."/>
            <person name="Jongepier E."/>
            <person name="Robertson H.M."/>
            <person name="Arning N."/>
            <person name="Bitard-Feildel T."/>
            <person name="Chao H."/>
            <person name="Childers C.P."/>
            <person name="Dinh H."/>
            <person name="Doddapaneni H."/>
            <person name="Dugan S."/>
            <person name="Gowin J."/>
            <person name="Greiner C."/>
            <person name="Han Y."/>
            <person name="Hu H."/>
            <person name="Hughes D.S.T."/>
            <person name="Huylmans A.-K."/>
            <person name="Kemena C."/>
            <person name="Kremer L.P.M."/>
            <person name="Lee S.L."/>
            <person name="Lopez-Ezquerra A."/>
            <person name="Mallet L."/>
            <person name="Monroy-Kuhn J.M."/>
            <person name="Moser A."/>
            <person name="Murali S.C."/>
            <person name="Muzny D.M."/>
            <person name="Otani S."/>
            <person name="Piulachs M.-D."/>
            <person name="Poelchau M."/>
            <person name="Qu J."/>
            <person name="Schaub F."/>
            <person name="Wada-Katsumata A."/>
            <person name="Worley K.C."/>
            <person name="Xie Q."/>
            <person name="Ylla G."/>
            <person name="Poulsen M."/>
            <person name="Gibbs R.A."/>
            <person name="Schal C."/>
            <person name="Richards S."/>
            <person name="Belles X."/>
            <person name="Korb J."/>
            <person name="Bornberg-Bauer E."/>
        </authorList>
    </citation>
    <scope>NUCLEOTIDE SEQUENCE [LARGE SCALE GENOMIC DNA]</scope>
    <source>
        <tissue evidence="2">Whole body</tissue>
    </source>
</reference>
<feature type="domain" description="EB" evidence="1">
    <location>
        <begin position="469"/>
        <end position="518"/>
    </location>
</feature>
<dbReference type="InterPro" id="IPR006149">
    <property type="entry name" value="EB_dom"/>
</dbReference>
<name>A0A2J7RC81_9NEOP</name>
<dbReference type="InParanoid" id="A0A2J7RC81"/>
<comment type="caution">
    <text evidence="2">The sequence shown here is derived from an EMBL/GenBank/DDBJ whole genome shotgun (WGS) entry which is preliminary data.</text>
</comment>
<gene>
    <name evidence="2" type="ORF">B7P43_G04018</name>
</gene>
<dbReference type="Pfam" id="PF01683">
    <property type="entry name" value="EB"/>
    <property type="match status" value="3"/>
</dbReference>
<dbReference type="AlphaFoldDB" id="A0A2J7RC81"/>
<dbReference type="Proteomes" id="UP000235965">
    <property type="component" value="Unassembled WGS sequence"/>
</dbReference>
<dbReference type="OrthoDB" id="504708at2759"/>
<feature type="domain" description="EB" evidence="1">
    <location>
        <begin position="77"/>
        <end position="134"/>
    </location>
</feature>
<dbReference type="STRING" id="105785.A0A2J7RC81"/>
<sequence>MLPGPPCEVAAQTCFEHATCSTEIRACVCEEFFVMSGDWTKCLPVAAIPYDSACEENTQCSARMGQGSSCLSGKCACKDGFHYLQGMCHKSSGYGEPCIVDNDCYGAFSYESLSCVEQKCDCSEGYYLVGRSYCRRMGNVGEECVFDMDCQFEAGHCESNICVNTAEGSQNVLSFVGNSVSNYSTEITTESPKIELGDACELHEECTAAIENSECFANFCVCTPGYSNFDGSCKPDLGGTCSETGDIDYISRAECRGNILRCKAPYIITQDNRECRIGIGEECEYPYDCVVTSGNVHCVANTCTCLEGFHVTRGDCTPDVKALGDPCLDTTDCTNAIPYSSCISSKCQCSSGYFEDPTADNVCVTVAGIRYGDPSDGLGAGGRGWINGKAKIFLYSTDSRLALGPTQAPIPWVAEVIAPEWFTTHYIAHTVATTHGDDCQEDVQCHETLGQDGGACIDGACACKEDYHFRSDFCREKRVLGEVCEQNSQCYLESKELDRVECRNGICQCGYSYTQTQNLDCSSDTHPPTMPYKEKANLINFYSFQVSAIIAHFSSSLLEL</sequence>
<keyword evidence="3" id="KW-1185">Reference proteome</keyword>
<dbReference type="EMBL" id="NEVH01005885">
    <property type="protein sequence ID" value="PNF38447.1"/>
    <property type="molecule type" value="Genomic_DNA"/>
</dbReference>
<accession>A0A2J7RC81</accession>
<proteinExistence type="predicted"/>
<evidence type="ECO:0000313" key="2">
    <source>
        <dbReference type="EMBL" id="PNF38447.1"/>
    </source>
</evidence>